<comment type="cofactor">
    <cofactor evidence="2">
        <name>a divalent metal cation</name>
        <dbReference type="ChEBI" id="CHEBI:60240"/>
    </cofactor>
</comment>
<evidence type="ECO:0000259" key="3">
    <source>
        <dbReference type="Pfam" id="PF12850"/>
    </source>
</evidence>
<evidence type="ECO:0000313" key="4">
    <source>
        <dbReference type="EMBL" id="MDQ0174465.1"/>
    </source>
</evidence>
<dbReference type="Gene3D" id="3.60.21.10">
    <property type="match status" value="1"/>
</dbReference>
<dbReference type="Proteomes" id="UP001223586">
    <property type="component" value="Unassembled WGS sequence"/>
</dbReference>
<dbReference type="EMBL" id="JAUSTT010000001">
    <property type="protein sequence ID" value="MDQ0174465.1"/>
    <property type="molecule type" value="Genomic_DNA"/>
</dbReference>
<name>A0ABT9WNV3_9BACI</name>
<dbReference type="InterPro" id="IPR024654">
    <property type="entry name" value="Calcineurin-like_PHP_lpxH"/>
</dbReference>
<dbReference type="EC" id="3.1.4.-" evidence="2"/>
<evidence type="ECO:0000256" key="1">
    <source>
        <dbReference type="ARBA" id="ARBA00008950"/>
    </source>
</evidence>
<dbReference type="CDD" id="cd00841">
    <property type="entry name" value="MPP_YfcE"/>
    <property type="match status" value="1"/>
</dbReference>
<gene>
    <name evidence="4" type="ORF">J2S08_000296</name>
</gene>
<dbReference type="InterPro" id="IPR000979">
    <property type="entry name" value="Phosphodiesterase_MJ0936/Vps29"/>
</dbReference>
<comment type="similarity">
    <text evidence="1 2">Belongs to the metallophosphoesterase superfamily. YfcE family.</text>
</comment>
<evidence type="ECO:0000313" key="5">
    <source>
        <dbReference type="Proteomes" id="UP001223586"/>
    </source>
</evidence>
<keyword evidence="5" id="KW-1185">Reference proteome</keyword>
<sequence length="169" mass="19600">MKLLVVSDSHGQTKELKELQTLYQNRVDAMFHCGDSQLLADQEELNGFLTVRGNCDHDGRFPLELLHEIDNHRIFVTHGHYYNVKMTWTNLAYKAKEVGADFVFYGHSHYLSAIMDEGTLLLNPGSIFLPRGRVERTYAIVEKDAKKIDVSFYTHEHKELFALRQQFLL</sequence>
<feature type="domain" description="Calcineurin-like phosphoesterase" evidence="3">
    <location>
        <begin position="1"/>
        <end position="144"/>
    </location>
</feature>
<comment type="caution">
    <text evidence="4">The sequence shown here is derived from an EMBL/GenBank/DDBJ whole genome shotgun (WGS) entry which is preliminary data.</text>
</comment>
<dbReference type="InterPro" id="IPR029052">
    <property type="entry name" value="Metallo-depent_PP-like"/>
</dbReference>
<reference evidence="4 5" key="1">
    <citation type="submission" date="2023-07" db="EMBL/GenBank/DDBJ databases">
        <title>Genomic Encyclopedia of Type Strains, Phase IV (KMG-IV): sequencing the most valuable type-strain genomes for metagenomic binning, comparative biology and taxonomic classification.</title>
        <authorList>
            <person name="Goeker M."/>
        </authorList>
    </citation>
    <scope>NUCLEOTIDE SEQUENCE [LARGE SCALE GENOMIC DNA]</scope>
    <source>
        <strain evidence="4 5">DSM 23837</strain>
    </source>
</reference>
<evidence type="ECO:0000256" key="2">
    <source>
        <dbReference type="RuleBase" id="RU362039"/>
    </source>
</evidence>
<dbReference type="PANTHER" id="PTHR11124">
    <property type="entry name" value="VACUOLAR SORTING PROTEIN VPS29"/>
    <property type="match status" value="1"/>
</dbReference>
<keyword evidence="2" id="KW-0479">Metal-binding</keyword>
<proteinExistence type="inferred from homology"/>
<dbReference type="RefSeq" id="WP_307225945.1">
    <property type="nucleotide sequence ID" value="NZ_JAUSTT010000001.1"/>
</dbReference>
<protein>
    <recommendedName>
        <fullName evidence="2">Phosphoesterase</fullName>
        <ecNumber evidence="2">3.1.4.-</ecNumber>
    </recommendedName>
</protein>
<dbReference type="NCBIfam" id="TIGR00040">
    <property type="entry name" value="yfcE"/>
    <property type="match status" value="1"/>
</dbReference>
<dbReference type="SUPFAM" id="SSF56300">
    <property type="entry name" value="Metallo-dependent phosphatases"/>
    <property type="match status" value="1"/>
</dbReference>
<organism evidence="4 5">
    <name type="scientific">Bacillus chungangensis</name>
    <dbReference type="NCBI Taxonomy" id="587633"/>
    <lineage>
        <taxon>Bacteria</taxon>
        <taxon>Bacillati</taxon>
        <taxon>Bacillota</taxon>
        <taxon>Bacilli</taxon>
        <taxon>Bacillales</taxon>
        <taxon>Bacillaceae</taxon>
        <taxon>Bacillus</taxon>
    </lineage>
</organism>
<accession>A0ABT9WNV3</accession>
<dbReference type="Pfam" id="PF12850">
    <property type="entry name" value="Metallophos_2"/>
    <property type="match status" value="1"/>
</dbReference>
<dbReference type="InterPro" id="IPR041802">
    <property type="entry name" value="MPP_YfcE"/>
</dbReference>